<sequence length="159" mass="18718">MKKRCFNLIGHWLLCHYLFQMIDWRWSVFLNQLDRTHEPCVPTWLLRPYYRTMRLMFHRNGRTPDATKTCLAPHVLFLSPEKRRRLQTARLSFPTDNPLFRRSPSPYSSSVSSSCRRTSSNLAFIVGLLWVSFLIVSASALLLASRRLFSLPKRADLIF</sequence>
<reference evidence="2 3" key="1">
    <citation type="submission" date="2011-12" db="EMBL/GenBank/DDBJ databases">
        <title>The Genome Sequence of Prevotella maculosa OT 289.</title>
        <authorList>
            <consortium name="The Broad Institute Genome Sequencing Platform"/>
            <person name="Earl A."/>
            <person name="Ward D."/>
            <person name="Feldgarden M."/>
            <person name="Gevers D."/>
            <person name="Izard J."/>
            <person name="Blanton J.M."/>
            <person name="Mathney J."/>
            <person name="Tanner A.C."/>
            <person name="Dewhirst F.E."/>
            <person name="Young S.K."/>
            <person name="Zeng Q."/>
            <person name="Gargeya S."/>
            <person name="Fitzgerald M."/>
            <person name="Haas B."/>
            <person name="Abouelleil A."/>
            <person name="Alvarado L."/>
            <person name="Arachchi H.M."/>
            <person name="Berlin A."/>
            <person name="Chapman S.B."/>
            <person name="Gearin G."/>
            <person name="Goldberg J."/>
            <person name="Griggs A."/>
            <person name="Gujja S."/>
            <person name="Hansen M."/>
            <person name="Heiman D."/>
            <person name="Howarth C."/>
            <person name="Larimer J."/>
            <person name="Lui A."/>
            <person name="MacDonald P.J.P."/>
            <person name="McCowen C."/>
            <person name="Montmayeur A."/>
            <person name="Murphy C."/>
            <person name="Neiman D."/>
            <person name="Pearson M."/>
            <person name="Priest M."/>
            <person name="Roberts A."/>
            <person name="Saif S."/>
            <person name="Shea T."/>
            <person name="Sisk P."/>
            <person name="Stolte C."/>
            <person name="Sykes S."/>
            <person name="Wortman J."/>
            <person name="Nusbaum C."/>
            <person name="Birren B."/>
        </authorList>
    </citation>
    <scope>NUCLEOTIDE SEQUENCE [LARGE SCALE GENOMIC DNA]</scope>
    <source>
        <strain evidence="2 3">OT 289</strain>
    </source>
</reference>
<feature type="transmembrane region" description="Helical" evidence="1">
    <location>
        <begin position="122"/>
        <end position="144"/>
    </location>
</feature>
<evidence type="ECO:0000256" key="1">
    <source>
        <dbReference type="SAM" id="Phobius"/>
    </source>
</evidence>
<comment type="caution">
    <text evidence="2">The sequence shown here is derived from an EMBL/GenBank/DDBJ whole genome shotgun (WGS) entry which is preliminary data.</text>
</comment>
<proteinExistence type="predicted"/>
<gene>
    <name evidence="2" type="ORF">HMPREF9944_00792</name>
</gene>
<protein>
    <submittedName>
        <fullName evidence="2">Uncharacterized protein</fullName>
    </submittedName>
</protein>
<dbReference type="Proteomes" id="UP000003167">
    <property type="component" value="Unassembled WGS sequence"/>
</dbReference>
<dbReference type="AlphaFoldDB" id="H1HKU8"/>
<name>H1HKU8_9BACT</name>
<keyword evidence="1" id="KW-0472">Membrane</keyword>
<organism evidence="2 3">
    <name type="scientific">Segatella maculosa OT 289</name>
    <dbReference type="NCBI Taxonomy" id="999422"/>
    <lineage>
        <taxon>Bacteria</taxon>
        <taxon>Pseudomonadati</taxon>
        <taxon>Bacteroidota</taxon>
        <taxon>Bacteroidia</taxon>
        <taxon>Bacteroidales</taxon>
        <taxon>Prevotellaceae</taxon>
        <taxon>Segatella</taxon>
    </lineage>
</organism>
<dbReference type="EMBL" id="AGEK01000016">
    <property type="protein sequence ID" value="EHO73199.1"/>
    <property type="molecule type" value="Genomic_DNA"/>
</dbReference>
<evidence type="ECO:0000313" key="2">
    <source>
        <dbReference type="EMBL" id="EHO73199.1"/>
    </source>
</evidence>
<dbReference type="HOGENOM" id="CLU_1659169_0_0_10"/>
<keyword evidence="1" id="KW-1133">Transmembrane helix</keyword>
<accession>H1HKU8</accession>
<keyword evidence="3" id="KW-1185">Reference proteome</keyword>
<evidence type="ECO:0000313" key="3">
    <source>
        <dbReference type="Proteomes" id="UP000003167"/>
    </source>
</evidence>
<keyword evidence="1" id="KW-0812">Transmembrane</keyword>